<name>I7CFW9_MYCHA</name>
<evidence type="ECO:0000256" key="1">
    <source>
        <dbReference type="SAM" id="Phobius"/>
    </source>
</evidence>
<evidence type="ECO:0000313" key="2">
    <source>
        <dbReference type="EMBL" id="AFO52121.1"/>
    </source>
</evidence>
<protein>
    <submittedName>
        <fullName evidence="2">Uncharacterized protein</fullName>
    </submittedName>
</protein>
<accession>I7CFW9</accession>
<dbReference type="AlphaFoldDB" id="I7CFW9"/>
<keyword evidence="1" id="KW-0472">Membrane</keyword>
<reference evidence="3" key="2">
    <citation type="submission" date="2012-07" db="EMBL/GenBank/DDBJ databases">
        <title>Complete genome sequence of 'Candidatus Mycoplasma haemolamae'.</title>
        <authorList>
            <person name="Guimaraes A.M.S."/>
            <person name="Toth B."/>
            <person name="Santos A.P."/>
            <person name="Nascimento N.C."/>
            <person name="Sojka J.E."/>
            <person name="Messick J.B."/>
        </authorList>
    </citation>
    <scope>NUCLEOTIDE SEQUENCE [LARGE SCALE GENOMIC DNA]</scope>
    <source>
        <strain evidence="3">Purdue</strain>
    </source>
</reference>
<keyword evidence="3" id="KW-1185">Reference proteome</keyword>
<dbReference type="KEGG" id="mhl:MHLP_02705"/>
<organism evidence="2 3">
    <name type="scientific">Mycoplasma haematolamae (strain Purdue)</name>
    <dbReference type="NCBI Taxonomy" id="1212765"/>
    <lineage>
        <taxon>Bacteria</taxon>
        <taxon>Bacillati</taxon>
        <taxon>Mycoplasmatota</taxon>
        <taxon>Mollicutes</taxon>
        <taxon>Mycoplasmataceae</taxon>
        <taxon>Mycoplasma</taxon>
    </lineage>
</organism>
<gene>
    <name evidence="2" type="ordered locus">MHLP_02705</name>
</gene>
<dbReference type="PATRIC" id="fig|1212765.3.peg.608"/>
<keyword evidence="1" id="KW-1133">Transmembrane helix</keyword>
<evidence type="ECO:0000313" key="3">
    <source>
        <dbReference type="Proteomes" id="UP000006502"/>
    </source>
</evidence>
<dbReference type="STRING" id="1212765.MHLP_02705"/>
<proteinExistence type="predicted"/>
<dbReference type="EMBL" id="CP003731">
    <property type="protein sequence ID" value="AFO52121.1"/>
    <property type="molecule type" value="Genomic_DNA"/>
</dbReference>
<feature type="transmembrane region" description="Helical" evidence="1">
    <location>
        <begin position="12"/>
        <end position="32"/>
    </location>
</feature>
<dbReference type="HOGENOM" id="CLU_1667441_0_0_14"/>
<keyword evidence="1" id="KW-0812">Transmembrane</keyword>
<sequence length="158" mass="17580">MRIPYVLIRSGVGILVAGGITGTGVALSYSGLFGPKSQESTYEFKGNESFPAFSLTCINREGKFAFIELDSTSEDLIVRCNYHELRSSSAPSEELEIEFLNIEQKKQGRLTCKLKDSNQYLCSFVDIDSKEVSLAVQWGEHIGSHQTREVHLRPQGKS</sequence>
<dbReference type="Proteomes" id="UP000006502">
    <property type="component" value="Chromosome"/>
</dbReference>
<reference evidence="2 3" key="1">
    <citation type="journal article" date="2012" name="J. Bacteriol.">
        <title>Genome Sequence of "Candidatus Mycoplasma haemolamae" Strain Purdue, a Red Blood Cell Pathogen of Alpacas (Vicugna pacos) and Llamas (Lama glama).</title>
        <authorList>
            <person name="Guimaraes A.M."/>
            <person name="Toth B."/>
            <person name="Santos A.P."/>
            <person name="do Nascimento N.C."/>
            <person name="Kritchevsky J.E."/>
            <person name="Messick J.B."/>
        </authorList>
    </citation>
    <scope>NUCLEOTIDE SEQUENCE [LARGE SCALE GENOMIC DNA]</scope>
    <source>
        <strain evidence="2 3">Purdue</strain>
    </source>
</reference>